<dbReference type="GO" id="GO:0016887">
    <property type="term" value="F:ATP hydrolysis activity"/>
    <property type="evidence" value="ECO:0007669"/>
    <property type="project" value="InterPro"/>
</dbReference>
<dbReference type="PANTHER" id="PTHR23336:SF76">
    <property type="entry name" value="MORC S5 DOMAIN-CONTAINING PROTEIN"/>
    <property type="match status" value="1"/>
</dbReference>
<gene>
    <name evidence="2" type="ORF">SAMN02927903_01257</name>
</gene>
<dbReference type="RefSeq" id="WP_091141448.1">
    <property type="nucleotide sequence ID" value="NZ_FMVF01000005.1"/>
</dbReference>
<dbReference type="STRING" id="490189.SAMN02927903_01257"/>
<dbReference type="Gene3D" id="3.30.565.10">
    <property type="entry name" value="Histidine kinase-like ATPase, C-terminal domain"/>
    <property type="match status" value="1"/>
</dbReference>
<dbReference type="EMBL" id="FMVF01000005">
    <property type="protein sequence ID" value="SCY37121.1"/>
    <property type="molecule type" value="Genomic_DNA"/>
</dbReference>
<dbReference type="PANTHER" id="PTHR23336">
    <property type="entry name" value="ZINC FINGER CW-TYPE COILED-COIL DOMAIN PROTEIN 3"/>
    <property type="match status" value="1"/>
</dbReference>
<accession>A0A1G5FD97</accession>
<keyword evidence="2" id="KW-0808">Transferase</keyword>
<keyword evidence="2" id="KW-0418">Kinase</keyword>
<reference evidence="2 3" key="1">
    <citation type="submission" date="2016-10" db="EMBL/GenBank/DDBJ databases">
        <authorList>
            <person name="de Groot N.N."/>
        </authorList>
    </citation>
    <scope>NUCLEOTIDE SEQUENCE [LARGE SCALE GENOMIC DNA]</scope>
    <source>
        <strain evidence="2 3">CGMCC 1.7031</strain>
    </source>
</reference>
<proteinExistence type="predicted"/>
<feature type="region of interest" description="Disordered" evidence="1">
    <location>
        <begin position="463"/>
        <end position="486"/>
    </location>
</feature>
<feature type="compositionally biased region" description="Pro residues" evidence="1">
    <location>
        <begin position="471"/>
        <end position="481"/>
    </location>
</feature>
<dbReference type="InterPro" id="IPR045261">
    <property type="entry name" value="MORC_ATPase"/>
</dbReference>
<evidence type="ECO:0000313" key="3">
    <source>
        <dbReference type="Proteomes" id="UP000199354"/>
    </source>
</evidence>
<evidence type="ECO:0000256" key="1">
    <source>
        <dbReference type="SAM" id="MobiDB-lite"/>
    </source>
</evidence>
<dbReference type="AlphaFoldDB" id="A0A1G5FD97"/>
<protein>
    <submittedName>
        <fullName evidence="2">Histidine kinase-, DNA gyrase B-, and HSP90-like ATPase</fullName>
    </submittedName>
</protein>
<organism evidence="2 3">
    <name type="scientific">Flavobacterium caeni</name>
    <dbReference type="NCBI Taxonomy" id="490189"/>
    <lineage>
        <taxon>Bacteria</taxon>
        <taxon>Pseudomonadati</taxon>
        <taxon>Bacteroidota</taxon>
        <taxon>Flavobacteriia</taxon>
        <taxon>Flavobacteriales</taxon>
        <taxon>Flavobacteriaceae</taxon>
        <taxon>Flavobacterium</taxon>
    </lineage>
</organism>
<dbReference type="OrthoDB" id="9813438at2"/>
<dbReference type="Pfam" id="PF13589">
    <property type="entry name" value="HATPase_c_3"/>
    <property type="match status" value="1"/>
</dbReference>
<dbReference type="InterPro" id="IPR036890">
    <property type="entry name" value="HATPase_C_sf"/>
</dbReference>
<sequence length="760" mass="87609">MEQFNLSPSPALLDLLGKIPFKGWQCVAELVDNSIDAIISNESLLQEYQKQISVHIPTKKGISENQPLVIEDWGIGMNSTQLENAVRAGFSSKKTSANLGLFGMGFNVATSRLANVVQIWTSTVEMDKEIGVCIDLREMKKEGSFYRPKMERVKSNKSSGTRIEIFDFKDQAVGLLQSKTIIKELQRAYSEKIFDEYRLRILINNEEIKPFKFCVWDKTRTVKHKYEEVPAYIGIDKHWSDQMFCEECLTWIGDIPVDTSLNIACPKCSSNGSIIRKNISISGWVGIQRFSDVDHYGIDISRNGRILSKLDKTFFVWEEGKEDSPDKFDPEYPRDTTYAGGRIVGQLEANFVVPKYTKDDFERDDINWKRVINFIRGEMPLQPELGAQRGYKFPNHSPIGRLFSAYRKVNQPGAKTLCFGKENGNVDHITPKNWAQKFYGGDPEFQTDKKWWEAVVRADMKDGPPDFDPLNPLPKPLPSPKLPDRANEPEIVEKFPGKKIFRKTLSFDLENTLGEKPFVLTLMDYYPTENLELPIIFDSKGSMGKFDVYINNKHHMFLDFADGYEDLIFMEMAAKYSQLKNSDNWPVTRIYYELKLKYAPSTMLSVPNLVSNANKLMRKVQNKLIRGEGYQLPKIPSLSQAEEISIKKKYIDLEKEALIDYNDLLSTTGFLKYIDLNYLFKFIDEFPELVYDGKVFDLPYSDLDSETKVHQKAKYSSYLSDVRWFMIELANEGDEAVKKMKQEIIRNRYSIELLDERITV</sequence>
<evidence type="ECO:0000313" key="2">
    <source>
        <dbReference type="EMBL" id="SCY37121.1"/>
    </source>
</evidence>
<keyword evidence="3" id="KW-1185">Reference proteome</keyword>
<name>A0A1G5FD97_9FLAO</name>
<dbReference type="GO" id="GO:0016301">
    <property type="term" value="F:kinase activity"/>
    <property type="evidence" value="ECO:0007669"/>
    <property type="project" value="UniProtKB-KW"/>
</dbReference>
<dbReference type="SUPFAM" id="SSF55874">
    <property type="entry name" value="ATPase domain of HSP90 chaperone/DNA topoisomerase II/histidine kinase"/>
    <property type="match status" value="1"/>
</dbReference>
<dbReference type="Proteomes" id="UP000199354">
    <property type="component" value="Unassembled WGS sequence"/>
</dbReference>